<feature type="region of interest" description="Disordered" evidence="1">
    <location>
        <begin position="177"/>
        <end position="210"/>
    </location>
</feature>
<feature type="compositionally biased region" description="Basic and acidic residues" evidence="1">
    <location>
        <begin position="193"/>
        <end position="206"/>
    </location>
</feature>
<keyword evidence="3" id="KW-1185">Reference proteome</keyword>
<gene>
    <name evidence="2" type="ORF">GGX14DRAFT_677320</name>
</gene>
<organism evidence="2 3">
    <name type="scientific">Mycena pura</name>
    <dbReference type="NCBI Taxonomy" id="153505"/>
    <lineage>
        <taxon>Eukaryota</taxon>
        <taxon>Fungi</taxon>
        <taxon>Dikarya</taxon>
        <taxon>Basidiomycota</taxon>
        <taxon>Agaricomycotina</taxon>
        <taxon>Agaricomycetes</taxon>
        <taxon>Agaricomycetidae</taxon>
        <taxon>Agaricales</taxon>
        <taxon>Marasmiineae</taxon>
        <taxon>Mycenaceae</taxon>
        <taxon>Mycena</taxon>
    </lineage>
</organism>
<dbReference type="EMBL" id="JARJCW010000092">
    <property type="protein sequence ID" value="KAJ7195239.1"/>
    <property type="molecule type" value="Genomic_DNA"/>
</dbReference>
<proteinExistence type="predicted"/>
<dbReference type="AlphaFoldDB" id="A0AAD6Y3V2"/>
<name>A0AAD6Y3V2_9AGAR</name>
<dbReference type="Proteomes" id="UP001219525">
    <property type="component" value="Unassembled WGS sequence"/>
</dbReference>
<sequence length="237" mass="25481">MHHDFIPPPPPALSPSRVATARRPPASARFLHFLTLPASGYSSCVHWRSFLAHIRTLSATRCTFVKFHRQTAPLISLSAVPLTSGLIFGHHLQLSDTGYVLGLSGPDEHRHGHPGARAAPPLFLYAQQTAAGGAYGFPAQPALPPPCGAYGEYVGREGFVVGLRTHFLTTRSLRRGTARVREGEGGGGSERLPCARERRREEHGDPFDQCARGSFVPGHLDLSLSHGACPPPSAHLA</sequence>
<comment type="caution">
    <text evidence="2">The sequence shown here is derived from an EMBL/GenBank/DDBJ whole genome shotgun (WGS) entry which is preliminary data.</text>
</comment>
<evidence type="ECO:0000313" key="3">
    <source>
        <dbReference type="Proteomes" id="UP001219525"/>
    </source>
</evidence>
<reference evidence="2" key="1">
    <citation type="submission" date="2023-03" db="EMBL/GenBank/DDBJ databases">
        <title>Massive genome expansion in bonnet fungi (Mycena s.s.) driven by repeated elements and novel gene families across ecological guilds.</title>
        <authorList>
            <consortium name="Lawrence Berkeley National Laboratory"/>
            <person name="Harder C.B."/>
            <person name="Miyauchi S."/>
            <person name="Viragh M."/>
            <person name="Kuo A."/>
            <person name="Thoen E."/>
            <person name="Andreopoulos B."/>
            <person name="Lu D."/>
            <person name="Skrede I."/>
            <person name="Drula E."/>
            <person name="Henrissat B."/>
            <person name="Morin E."/>
            <person name="Kohler A."/>
            <person name="Barry K."/>
            <person name="LaButti K."/>
            <person name="Morin E."/>
            <person name="Salamov A."/>
            <person name="Lipzen A."/>
            <person name="Mereny Z."/>
            <person name="Hegedus B."/>
            <person name="Baldrian P."/>
            <person name="Stursova M."/>
            <person name="Weitz H."/>
            <person name="Taylor A."/>
            <person name="Grigoriev I.V."/>
            <person name="Nagy L.G."/>
            <person name="Martin F."/>
            <person name="Kauserud H."/>
        </authorList>
    </citation>
    <scope>NUCLEOTIDE SEQUENCE</scope>
    <source>
        <strain evidence="2">9144</strain>
    </source>
</reference>
<accession>A0AAD6Y3V2</accession>
<evidence type="ECO:0000256" key="1">
    <source>
        <dbReference type="SAM" id="MobiDB-lite"/>
    </source>
</evidence>
<protein>
    <submittedName>
        <fullName evidence="2">Uncharacterized protein</fullName>
    </submittedName>
</protein>
<evidence type="ECO:0000313" key="2">
    <source>
        <dbReference type="EMBL" id="KAJ7195239.1"/>
    </source>
</evidence>